<feature type="transmembrane region" description="Helical" evidence="12">
    <location>
        <begin position="198"/>
        <end position="222"/>
    </location>
</feature>
<feature type="transmembrane region" description="Helical" evidence="12">
    <location>
        <begin position="802"/>
        <end position="826"/>
    </location>
</feature>
<keyword evidence="15" id="KW-1185">Reference proteome</keyword>
<dbReference type="CDD" id="cd18599">
    <property type="entry name" value="ABC_6TM_MRP5_8_9_D2"/>
    <property type="match status" value="1"/>
</dbReference>
<dbReference type="InterPro" id="IPR011527">
    <property type="entry name" value="ABC1_TM_dom"/>
</dbReference>
<sequence>MWAAFKGRLSRDQTWSCSIYDSSAVNMARIECLWNQELNSHPDNPSLFRVVWLFMKTRVLVACLIFFFCLSFGFVGATCLVRRLITFVEQPVGVPVTIGLSYALSLLVVEFARVLSYGGTWAVSYRTGIRVRGALLAFLYKKLINVRLLGKKTSGEIINIYANDGQRIFDAVSFAPLVLVGPLVLIGGMMYLVALIGLWSLLGVLVFFLFDLFQGYLFQFLLGKMMVKFRNSAISKTEKRVSLTGEIIRCIRIIKMNCWEESFQKTVEKLRHDEKVDLRKAGLAQSLTIAFGPIVPAVAATVTFLVVILSGNDLLASDAFSAITVFFVMVFGIRMIPYGSRYCAEAAVALRRIQELLLYPEYDSQIPVPQDNSIALQFQNSLFTWHSEGILLNGQQTLRVVLQQEELIAIYLFTVAKDQAAEVTTDCLVQDDDSQYRNFELQIDNLTIYKKELVGICGSVGSGKSALLDAISGHMFERCGTFRVAKKVAYVTQTPWIQNLNVQDNILFGSEMNLSRYNHVLDACELLEDLELMKAGDQTEIGERGVTVSGGQKARISLARALYLDAQIYLIDDVLSSVDYKVRNSIFEKAVKKMLHKKRTVLFVTSDVKLLSQCDRVIYLKDGKVAGIDRHESLLENCEAYSSFCQNDSHLDETMNANDTNGESFEIISDDNHISSSEADNGHVKSSSNLASVEHPVDAGSLGPSLGDMQTEPIVEEEENYGVAAVKWFVYRKYMQAAGTDLLWLFLSLTFLLNVLATIFSTVWLAQWLKNGRVETNVTVGENVVRKQSLVGSPLNGYYGSIYGFSIVFLGVSGLIKAFIFAHVTLNSASKLHNKMLRSVLRANLHFFDTTPSGRILNRFSKDMDEIDIKLPFSAEVCLQNGLTCICYLIMIAYVFPWFILPCIPLGCCFFLFVVCFRAGITNLKRVENVSRSPLFDRVNISLDGIRVIHSFNQTDRFLELVKKDLDGNSGSMFMYQSAMRWLAVWLDLTVVAITFTVAILMVLFVGRVSPAECGMALAFAMQMSGVFQFAVRTYTDLEAKMTSVERVAYYSNVSFIKSLSGILLTHHIEPEADVEGVSERKVVSNDWPSKGEIVFNDVKLRYALNLPLALDGVTFTINRKEKIGVVGRTGAGKSSICNAVYRFYSLTWGTITIDGLNIVDLPLQRLRRSLALVPQDPILFSGSVRFNLDPENEFTDDQIWKALEKAQVKDLIKSLNGELDCMIEEGGRNLSVGERQLLCMARAILRNVRILILDEATSSLDPNLDEKIRKCFSELDCTVIVIAHKLENVLKLDKVLYMDHAKIAEFGTVSEMLGRKESQFRQLLSEGRVATIQTDSSTNHDGIDSSLDEKNSSNVSHLYPRLEKDSGETSSETSEFERINKSGMQTNCTISERNDIEIDNISSSSNLTNE</sequence>
<organism evidence="15 16">
    <name type="scientific">Syphacia muris</name>
    <dbReference type="NCBI Taxonomy" id="451379"/>
    <lineage>
        <taxon>Eukaryota</taxon>
        <taxon>Metazoa</taxon>
        <taxon>Ecdysozoa</taxon>
        <taxon>Nematoda</taxon>
        <taxon>Chromadorea</taxon>
        <taxon>Rhabditida</taxon>
        <taxon>Spirurina</taxon>
        <taxon>Oxyuridomorpha</taxon>
        <taxon>Oxyuroidea</taxon>
        <taxon>Oxyuridae</taxon>
        <taxon>Syphacia</taxon>
    </lineage>
</organism>
<dbReference type="InterPro" id="IPR003593">
    <property type="entry name" value="AAA+_ATPase"/>
</dbReference>
<dbReference type="GO" id="GO:0016887">
    <property type="term" value="F:ATP hydrolysis activity"/>
    <property type="evidence" value="ECO:0007669"/>
    <property type="project" value="InterPro"/>
</dbReference>
<dbReference type="PROSITE" id="PS50893">
    <property type="entry name" value="ABC_TRANSPORTER_2"/>
    <property type="match status" value="2"/>
</dbReference>
<keyword evidence="3" id="KW-0813">Transport</keyword>
<evidence type="ECO:0000313" key="16">
    <source>
        <dbReference type="WBParaSite" id="SMUV_0000784901-mRNA-1"/>
    </source>
</evidence>
<keyword evidence="8 12" id="KW-1133">Transmembrane helix</keyword>
<dbReference type="GO" id="GO:0005524">
    <property type="term" value="F:ATP binding"/>
    <property type="evidence" value="ECO:0007669"/>
    <property type="project" value="UniProtKB-KW"/>
</dbReference>
<evidence type="ECO:0000256" key="6">
    <source>
        <dbReference type="ARBA" id="ARBA00022741"/>
    </source>
</evidence>
<evidence type="ECO:0000256" key="11">
    <source>
        <dbReference type="SAM" id="MobiDB-lite"/>
    </source>
</evidence>
<protein>
    <submittedName>
        <fullName evidence="16">ABC transmembrane type-1 domain-containing protein</fullName>
    </submittedName>
</protein>
<feature type="transmembrane region" description="Helical" evidence="12">
    <location>
        <begin position="171"/>
        <end position="192"/>
    </location>
</feature>
<evidence type="ECO:0000256" key="9">
    <source>
        <dbReference type="ARBA" id="ARBA00023136"/>
    </source>
</evidence>
<feature type="transmembrane region" description="Helical" evidence="12">
    <location>
        <begin position="983"/>
        <end position="1006"/>
    </location>
</feature>
<dbReference type="PROSITE" id="PS50929">
    <property type="entry name" value="ABC_TM1F"/>
    <property type="match status" value="2"/>
</dbReference>
<dbReference type="FunFam" id="3.40.50.300:FF:000997">
    <property type="entry name" value="Multidrug resistance-associated protein 1"/>
    <property type="match status" value="1"/>
</dbReference>
<dbReference type="GO" id="GO:0012505">
    <property type="term" value="C:endomembrane system"/>
    <property type="evidence" value="ECO:0007669"/>
    <property type="project" value="UniProtKB-SubCell"/>
</dbReference>
<dbReference type="PANTHER" id="PTHR24223:SF447">
    <property type="entry name" value="MULTIDRUG RESISTANCE-ASSOCIATED PROTEIN 5"/>
    <property type="match status" value="1"/>
</dbReference>
<feature type="transmembrane region" description="Helical" evidence="12">
    <location>
        <begin position="871"/>
        <end position="892"/>
    </location>
</feature>
<feature type="domain" description="ABC transporter" evidence="13">
    <location>
        <begin position="423"/>
        <end position="647"/>
    </location>
</feature>
<dbReference type="SMART" id="SM00382">
    <property type="entry name" value="AAA"/>
    <property type="match status" value="2"/>
</dbReference>
<accession>A0A158R5R5</accession>
<dbReference type="Proteomes" id="UP000046393">
    <property type="component" value="Unplaced"/>
</dbReference>
<dbReference type="FunFam" id="1.20.1560.10:FF:000162">
    <property type="entry name" value="Predicted protein"/>
    <property type="match status" value="1"/>
</dbReference>
<feature type="domain" description="ABC transmembrane type-1" evidence="14">
    <location>
        <begin position="745"/>
        <end position="1040"/>
    </location>
</feature>
<dbReference type="Pfam" id="PF00664">
    <property type="entry name" value="ABC_membrane"/>
    <property type="match status" value="2"/>
</dbReference>
<feature type="transmembrane region" description="Helical" evidence="12">
    <location>
        <begin position="287"/>
        <end position="308"/>
    </location>
</feature>
<keyword evidence="5" id="KW-0677">Repeat</keyword>
<evidence type="ECO:0000256" key="2">
    <source>
        <dbReference type="ARBA" id="ARBA00009726"/>
    </source>
</evidence>
<dbReference type="InterPro" id="IPR036640">
    <property type="entry name" value="ABC1_TM_sf"/>
</dbReference>
<feature type="transmembrane region" description="Helical" evidence="12">
    <location>
        <begin position="898"/>
        <end position="917"/>
    </location>
</feature>
<evidence type="ECO:0000256" key="5">
    <source>
        <dbReference type="ARBA" id="ARBA00022737"/>
    </source>
</evidence>
<feature type="domain" description="ABC transporter" evidence="13">
    <location>
        <begin position="1094"/>
        <end position="1326"/>
    </location>
</feature>
<dbReference type="InterPro" id="IPR027417">
    <property type="entry name" value="P-loop_NTPase"/>
</dbReference>
<proteinExistence type="inferred from homology"/>
<feature type="transmembrane region" description="Helical" evidence="12">
    <location>
        <begin position="92"/>
        <end position="109"/>
    </location>
</feature>
<feature type="transmembrane region" description="Helical" evidence="12">
    <location>
        <begin position="59"/>
        <end position="80"/>
    </location>
</feature>
<feature type="transmembrane region" description="Helical" evidence="12">
    <location>
        <begin position="314"/>
        <end position="333"/>
    </location>
</feature>
<evidence type="ECO:0000256" key="1">
    <source>
        <dbReference type="ARBA" id="ARBA00004127"/>
    </source>
</evidence>
<dbReference type="PROSITE" id="PS00211">
    <property type="entry name" value="ABC_TRANSPORTER_1"/>
    <property type="match status" value="2"/>
</dbReference>
<dbReference type="InterPro" id="IPR017871">
    <property type="entry name" value="ABC_transporter-like_CS"/>
</dbReference>
<name>A0A158R5R5_9BILA</name>
<evidence type="ECO:0000256" key="8">
    <source>
        <dbReference type="ARBA" id="ARBA00022989"/>
    </source>
</evidence>
<dbReference type="CDD" id="cd03250">
    <property type="entry name" value="ABCC_MRP_domain1"/>
    <property type="match status" value="1"/>
</dbReference>
<evidence type="ECO:0000256" key="12">
    <source>
        <dbReference type="SAM" id="Phobius"/>
    </source>
</evidence>
<keyword evidence="7" id="KW-0067">ATP-binding</keyword>
<evidence type="ECO:0000259" key="13">
    <source>
        <dbReference type="PROSITE" id="PS50893"/>
    </source>
</evidence>
<dbReference type="GO" id="GO:0140359">
    <property type="term" value="F:ABC-type transporter activity"/>
    <property type="evidence" value="ECO:0007669"/>
    <property type="project" value="InterPro"/>
</dbReference>
<dbReference type="Gene3D" id="3.40.50.300">
    <property type="entry name" value="P-loop containing nucleotide triphosphate hydrolases"/>
    <property type="match status" value="2"/>
</dbReference>
<dbReference type="InterPro" id="IPR050173">
    <property type="entry name" value="ABC_transporter_C-like"/>
</dbReference>
<comment type="subcellular location">
    <subcellularLocation>
        <location evidence="1">Endomembrane system</location>
        <topology evidence="1">Multi-pass membrane protein</topology>
    </subcellularLocation>
</comment>
<dbReference type="CDD" id="cd03244">
    <property type="entry name" value="ABCC_MRP_domain2"/>
    <property type="match status" value="1"/>
</dbReference>
<feature type="compositionally biased region" description="Basic and acidic residues" evidence="11">
    <location>
        <begin position="1342"/>
        <end position="1352"/>
    </location>
</feature>
<dbReference type="PANTHER" id="PTHR24223">
    <property type="entry name" value="ATP-BINDING CASSETTE SUB-FAMILY C"/>
    <property type="match status" value="1"/>
</dbReference>
<dbReference type="STRING" id="451379.A0A158R5R5"/>
<dbReference type="GO" id="GO:0016020">
    <property type="term" value="C:membrane"/>
    <property type="evidence" value="ECO:0007669"/>
    <property type="project" value="InterPro"/>
</dbReference>
<evidence type="ECO:0000256" key="10">
    <source>
        <dbReference type="ARBA" id="ARBA00023180"/>
    </source>
</evidence>
<dbReference type="Gene3D" id="1.20.1560.10">
    <property type="entry name" value="ABC transporter type 1, transmembrane domain"/>
    <property type="match status" value="2"/>
</dbReference>
<evidence type="ECO:0000256" key="4">
    <source>
        <dbReference type="ARBA" id="ARBA00022692"/>
    </source>
</evidence>
<keyword evidence="9 12" id="KW-0472">Membrane</keyword>
<feature type="region of interest" description="Disordered" evidence="11">
    <location>
        <begin position="1335"/>
        <end position="1387"/>
    </location>
</feature>
<dbReference type="CDD" id="cd18592">
    <property type="entry name" value="ABC_6TM_MRP5_8_9_D1"/>
    <property type="match status" value="1"/>
</dbReference>
<dbReference type="InterPro" id="IPR003439">
    <property type="entry name" value="ABC_transporter-like_ATP-bd"/>
</dbReference>
<feature type="transmembrane region" description="Helical" evidence="12">
    <location>
        <begin position="742"/>
        <end position="766"/>
    </location>
</feature>
<dbReference type="WBParaSite" id="SMUV_0000784901-mRNA-1">
    <property type="protein sequence ID" value="SMUV_0000784901-mRNA-1"/>
    <property type="gene ID" value="SMUV_0000784901"/>
</dbReference>
<keyword evidence="10" id="KW-0325">Glycoprotein</keyword>
<keyword evidence="4 12" id="KW-0812">Transmembrane</keyword>
<dbReference type="FunFam" id="1.20.1560.10:FF:000015">
    <property type="entry name" value="multidrug resistance-associated protein 5 isoform X1"/>
    <property type="match status" value="1"/>
</dbReference>
<keyword evidence="6" id="KW-0547">Nucleotide-binding</keyword>
<evidence type="ECO:0000256" key="7">
    <source>
        <dbReference type="ARBA" id="ARBA00022840"/>
    </source>
</evidence>
<evidence type="ECO:0000256" key="3">
    <source>
        <dbReference type="ARBA" id="ARBA00022448"/>
    </source>
</evidence>
<evidence type="ECO:0000313" key="15">
    <source>
        <dbReference type="Proteomes" id="UP000046393"/>
    </source>
</evidence>
<feature type="domain" description="ABC transmembrane type-1" evidence="14">
    <location>
        <begin position="61"/>
        <end position="337"/>
    </location>
</feature>
<comment type="similarity">
    <text evidence="2">Belongs to the ABC transporter superfamily. ABCC family. Conjugate transporter (TC 3.A.1.208) subfamily.</text>
</comment>
<dbReference type="FunFam" id="3.40.50.300:FF:000163">
    <property type="entry name" value="Multidrug resistance-associated protein member 4"/>
    <property type="match status" value="1"/>
</dbReference>
<dbReference type="SUPFAM" id="SSF90123">
    <property type="entry name" value="ABC transporter transmembrane region"/>
    <property type="match status" value="2"/>
</dbReference>
<evidence type="ECO:0000259" key="14">
    <source>
        <dbReference type="PROSITE" id="PS50929"/>
    </source>
</evidence>
<dbReference type="SUPFAM" id="SSF52540">
    <property type="entry name" value="P-loop containing nucleoside triphosphate hydrolases"/>
    <property type="match status" value="2"/>
</dbReference>
<dbReference type="Pfam" id="PF00005">
    <property type="entry name" value="ABC_tran"/>
    <property type="match status" value="2"/>
</dbReference>
<reference evidence="16" key="1">
    <citation type="submission" date="2016-04" db="UniProtKB">
        <authorList>
            <consortium name="WormBaseParasite"/>
        </authorList>
    </citation>
    <scope>IDENTIFICATION</scope>
</reference>